<proteinExistence type="predicted"/>
<dbReference type="EMBL" id="BAEQ01000016">
    <property type="protein sequence ID" value="GAC27899.1"/>
    <property type="molecule type" value="Genomic_DNA"/>
</dbReference>
<evidence type="ECO:0000313" key="1">
    <source>
        <dbReference type="EMBL" id="GAC27899.1"/>
    </source>
</evidence>
<keyword evidence="2" id="KW-1185">Reference proteome</keyword>
<reference evidence="2" key="1">
    <citation type="journal article" date="2014" name="Environ. Microbiol.">
        <title>Comparative genomics of the marine bacterial genus Glaciecola reveals the high degree of genomic diversity and genomic characteristic for cold adaptation.</title>
        <authorList>
            <person name="Qin Q.L."/>
            <person name="Xie B.B."/>
            <person name="Yu Y."/>
            <person name="Shu Y.L."/>
            <person name="Rong J.C."/>
            <person name="Zhang Y.J."/>
            <person name="Zhao D.L."/>
            <person name="Chen X.L."/>
            <person name="Zhang X.Y."/>
            <person name="Chen B."/>
            <person name="Zhou B.C."/>
            <person name="Zhang Y.Z."/>
        </authorList>
    </citation>
    <scope>NUCLEOTIDE SEQUENCE [LARGE SCALE GENOMIC DNA]</scope>
    <source>
        <strain evidence="2">ACAM 615</strain>
    </source>
</reference>
<accession>K6Y540</accession>
<name>K6Y540_9ALTE</name>
<evidence type="ECO:0000313" key="2">
    <source>
        <dbReference type="Proteomes" id="UP000006251"/>
    </source>
</evidence>
<dbReference type="AlphaFoldDB" id="K6Y540"/>
<comment type="caution">
    <text evidence="1">The sequence shown here is derived from an EMBL/GenBank/DDBJ whole genome shotgun (WGS) entry which is preliminary data.</text>
</comment>
<protein>
    <submittedName>
        <fullName evidence="1">Uncharacterized protein</fullName>
    </submittedName>
</protein>
<gene>
    <name evidence="1" type="ORF">GPAL_1020</name>
</gene>
<sequence>MQDRIPLETMARGFGNDAGTHVFIGHKIQLHWKPFQFNIRNDRK</sequence>
<dbReference type="Proteomes" id="UP000006251">
    <property type="component" value="Unassembled WGS sequence"/>
</dbReference>
<organism evidence="1 2">
    <name type="scientific">Brumicola pallidula DSM 14239 = ACAM 615</name>
    <dbReference type="NCBI Taxonomy" id="1121922"/>
    <lineage>
        <taxon>Bacteria</taxon>
        <taxon>Pseudomonadati</taxon>
        <taxon>Pseudomonadota</taxon>
        <taxon>Gammaproteobacteria</taxon>
        <taxon>Alteromonadales</taxon>
        <taxon>Alteromonadaceae</taxon>
        <taxon>Brumicola</taxon>
    </lineage>
</organism>